<dbReference type="Proteomes" id="UP000500767">
    <property type="component" value="Plasmid unnamed2"/>
</dbReference>
<dbReference type="KEGG" id="lck:HN018_25370"/>
<evidence type="ECO:0000313" key="1">
    <source>
        <dbReference type="EMBL" id="QKE93498.1"/>
    </source>
</evidence>
<keyword evidence="2" id="KW-1185">Reference proteome</keyword>
<name>A0A6M8HYT0_9PROT</name>
<dbReference type="RefSeq" id="WP_171834359.1">
    <property type="nucleotide sequence ID" value="NZ_CP053710.1"/>
</dbReference>
<protein>
    <submittedName>
        <fullName evidence="1">Universal stress protein</fullName>
    </submittedName>
</protein>
<organism evidence="1 2">
    <name type="scientific">Lichenicola cladoniae</name>
    <dbReference type="NCBI Taxonomy" id="1484109"/>
    <lineage>
        <taxon>Bacteria</taxon>
        <taxon>Pseudomonadati</taxon>
        <taxon>Pseudomonadota</taxon>
        <taxon>Alphaproteobacteria</taxon>
        <taxon>Acetobacterales</taxon>
        <taxon>Acetobacteraceae</taxon>
        <taxon>Lichenicola</taxon>
    </lineage>
</organism>
<gene>
    <name evidence="1" type="ORF">HN018_25370</name>
</gene>
<evidence type="ECO:0000313" key="2">
    <source>
        <dbReference type="Proteomes" id="UP000500767"/>
    </source>
</evidence>
<accession>A0A6M8HYT0</accession>
<keyword evidence="1" id="KW-0614">Plasmid</keyword>
<dbReference type="SUPFAM" id="SSF52402">
    <property type="entry name" value="Adenine nucleotide alpha hydrolases-like"/>
    <property type="match status" value="1"/>
</dbReference>
<proteinExistence type="predicted"/>
<dbReference type="AlphaFoldDB" id="A0A6M8HYT0"/>
<geneLocation type="plasmid" evidence="1 2">
    <name>unnamed2</name>
</geneLocation>
<dbReference type="EMBL" id="CP053710">
    <property type="protein sequence ID" value="QKE93498.1"/>
    <property type="molecule type" value="Genomic_DNA"/>
</dbReference>
<sequence>MSIQTIFVPLQKEDLLLPKLGYALALAGGLDSSIEVGFIHEGHDPATIDVNFTGGDVAKGFALNAEYRDQIDVDALRRDLSTWPETYRPPAGGRHPRIEMHEYWKGIDNVLARVGRLRDLILTGPCRSRSNIFADSMSRASLLMSARLILGLGDVQVEPARMLERVVIAWDGGASATRTVVQALPILRLAVNVSVVVIGNPSSSGPSTDDLVDYLSARQVTAQAVSHPKDLHTTGSALLKYLDLEKATLLLMGAYSHNRTGELIFGGTTVDVLERIRMPVLTSF</sequence>
<dbReference type="CDD" id="cd00293">
    <property type="entry name" value="USP-like"/>
    <property type="match status" value="1"/>
</dbReference>
<reference evidence="1 2" key="1">
    <citation type="journal article" date="2014" name="World J. Microbiol. Biotechnol.">
        <title>Biodiversity and physiological characteristics of Antarctic and Arctic lichens-associated bacteria.</title>
        <authorList>
            <person name="Lee Y.M."/>
            <person name="Kim E.H."/>
            <person name="Lee H.K."/>
            <person name="Hong S.G."/>
        </authorList>
    </citation>
    <scope>NUCLEOTIDE SEQUENCE [LARGE SCALE GENOMIC DNA]</scope>
    <source>
        <strain evidence="1 2">PAMC 26569</strain>
        <plasmid evidence="1">unnamed2</plasmid>
    </source>
</reference>
<dbReference type="Gene3D" id="3.40.50.12370">
    <property type="match status" value="1"/>
</dbReference>